<evidence type="ECO:0000313" key="4">
    <source>
        <dbReference type="EMBL" id="GHA48886.1"/>
    </source>
</evidence>
<dbReference type="CDD" id="cd04194">
    <property type="entry name" value="GT8_A4GalT_like"/>
    <property type="match status" value="1"/>
</dbReference>
<keyword evidence="2" id="KW-0808">Transferase</keyword>
<comment type="caution">
    <text evidence="4">The sequence shown here is derived from an EMBL/GenBank/DDBJ whole genome shotgun (WGS) entry which is preliminary data.</text>
</comment>
<protein>
    <submittedName>
        <fullName evidence="4">General stress protein A</fullName>
    </submittedName>
</protein>
<accession>A0A918W1C5</accession>
<dbReference type="Pfam" id="PF01501">
    <property type="entry name" value="Glyco_transf_8"/>
    <property type="match status" value="1"/>
</dbReference>
<dbReference type="Gene3D" id="3.90.550.10">
    <property type="entry name" value="Spore Coat Polysaccharide Biosynthesis Protein SpsA, Chain A"/>
    <property type="match status" value="1"/>
</dbReference>
<name>A0A918W1C5_9FLAO</name>
<evidence type="ECO:0000313" key="5">
    <source>
        <dbReference type="Proteomes" id="UP000610456"/>
    </source>
</evidence>
<dbReference type="GO" id="GO:0046872">
    <property type="term" value="F:metal ion binding"/>
    <property type="evidence" value="ECO:0007669"/>
    <property type="project" value="UniProtKB-KW"/>
</dbReference>
<dbReference type="AlphaFoldDB" id="A0A918W1C5"/>
<keyword evidence="5" id="KW-1185">Reference proteome</keyword>
<keyword evidence="1" id="KW-0328">Glycosyltransferase</keyword>
<proteinExistence type="predicted"/>
<dbReference type="PANTHER" id="PTHR13778:SF47">
    <property type="entry name" value="LIPOPOLYSACCHARIDE 1,3-GALACTOSYLTRANSFERASE"/>
    <property type="match status" value="1"/>
</dbReference>
<reference evidence="4" key="2">
    <citation type="submission" date="2020-09" db="EMBL/GenBank/DDBJ databases">
        <authorList>
            <person name="Sun Q."/>
            <person name="Kim S."/>
        </authorList>
    </citation>
    <scope>NUCLEOTIDE SEQUENCE</scope>
    <source>
        <strain evidence="4">KCTC 12719</strain>
    </source>
</reference>
<sequence length="291" mass="33917">MVIVYCSDEHFVQHLLVSVVSLVHHQKNPEGLKIYVINGGLSSSSKELLAQFGKEHQLFLEVIEINESLYTDFMISQHASLANYYRISIPDALPSEVTRVLYLDCDILINGDLLPLWSTELTDNAIAAVPEFDNKRNIEMGLGNTRTFNSGVMLMNLEKWRKEGISAKVLDFISSNPDKIRFWDQDALNAVLLKDWIELPVRWNLMVDFIYRKKEIQDTEVLADIDNPAIIHFNQTFKPWHYQLRHPHKHLYRKFIKETPFRNYSPQDRSLTNIIRKTAALFLIVLRLKKH</sequence>
<dbReference type="PANTHER" id="PTHR13778">
    <property type="entry name" value="GLYCOSYLTRANSFERASE 8 DOMAIN-CONTAINING PROTEIN"/>
    <property type="match status" value="1"/>
</dbReference>
<evidence type="ECO:0000256" key="3">
    <source>
        <dbReference type="ARBA" id="ARBA00022723"/>
    </source>
</evidence>
<dbReference type="InterPro" id="IPR002495">
    <property type="entry name" value="Glyco_trans_8"/>
</dbReference>
<dbReference type="InterPro" id="IPR050748">
    <property type="entry name" value="Glycosyltrans_8_dom-fam"/>
</dbReference>
<keyword evidence="3" id="KW-0479">Metal-binding</keyword>
<organism evidence="4 5">
    <name type="scientific">Salinimicrobium marinum</name>
    <dbReference type="NCBI Taxonomy" id="680283"/>
    <lineage>
        <taxon>Bacteria</taxon>
        <taxon>Pseudomonadati</taxon>
        <taxon>Bacteroidota</taxon>
        <taxon>Flavobacteriia</taxon>
        <taxon>Flavobacteriales</taxon>
        <taxon>Flavobacteriaceae</taxon>
        <taxon>Salinimicrobium</taxon>
    </lineage>
</organism>
<gene>
    <name evidence="4" type="primary">gspA</name>
    <name evidence="4" type="ORF">GCM10007103_32170</name>
</gene>
<dbReference type="RefSeq" id="WP_189605969.1">
    <property type="nucleotide sequence ID" value="NZ_BMXB01000020.1"/>
</dbReference>
<dbReference type="SUPFAM" id="SSF53448">
    <property type="entry name" value="Nucleotide-diphospho-sugar transferases"/>
    <property type="match status" value="1"/>
</dbReference>
<dbReference type="GO" id="GO:0016757">
    <property type="term" value="F:glycosyltransferase activity"/>
    <property type="evidence" value="ECO:0007669"/>
    <property type="project" value="UniProtKB-KW"/>
</dbReference>
<evidence type="ECO:0000256" key="2">
    <source>
        <dbReference type="ARBA" id="ARBA00022679"/>
    </source>
</evidence>
<dbReference type="EMBL" id="BMXB01000020">
    <property type="protein sequence ID" value="GHA48886.1"/>
    <property type="molecule type" value="Genomic_DNA"/>
</dbReference>
<dbReference type="Proteomes" id="UP000610456">
    <property type="component" value="Unassembled WGS sequence"/>
</dbReference>
<reference evidence="4" key="1">
    <citation type="journal article" date="2014" name="Int. J. Syst. Evol. Microbiol.">
        <title>Complete genome sequence of Corynebacterium casei LMG S-19264T (=DSM 44701T), isolated from a smear-ripened cheese.</title>
        <authorList>
            <consortium name="US DOE Joint Genome Institute (JGI-PGF)"/>
            <person name="Walter F."/>
            <person name="Albersmeier A."/>
            <person name="Kalinowski J."/>
            <person name="Ruckert C."/>
        </authorList>
    </citation>
    <scope>NUCLEOTIDE SEQUENCE</scope>
    <source>
        <strain evidence="4">KCTC 12719</strain>
    </source>
</reference>
<dbReference type="InterPro" id="IPR029044">
    <property type="entry name" value="Nucleotide-diphossugar_trans"/>
</dbReference>
<evidence type="ECO:0000256" key="1">
    <source>
        <dbReference type="ARBA" id="ARBA00022676"/>
    </source>
</evidence>